<dbReference type="SFLD" id="SFLDG01129">
    <property type="entry name" value="C1.5:_HAD__Beta-PGM__Phosphata"/>
    <property type="match status" value="1"/>
</dbReference>
<dbReference type="Gene3D" id="3.40.50.1000">
    <property type="entry name" value="HAD superfamily/HAD-like"/>
    <property type="match status" value="1"/>
</dbReference>
<dbReference type="SUPFAM" id="SSF56784">
    <property type="entry name" value="HAD-like"/>
    <property type="match status" value="1"/>
</dbReference>
<dbReference type="AlphaFoldDB" id="A0AAW1RMC6"/>
<dbReference type="NCBIfam" id="TIGR01549">
    <property type="entry name" value="HAD-SF-IA-v1"/>
    <property type="match status" value="1"/>
</dbReference>
<sequence>MPRPKGLLLDAAGTLISPSEPAAEVYLRFAGRYGCKLSEAEVLANFRRAFNKPWTKSLTRYVGDGREFWDFIIAETTGIQDKQLLEELYAYYKQPGAWHITEGAPYALQLIRQSGMKLAVVSNFDTRLRPLLEALELAPLFDTIVVSAEVCAEKPNPLVFETACQQLDIEPAEALHVGDDRRNDVSGARDAGCYAWLWGVDVKSFSELAAKLIVPERTSLYE</sequence>
<organism evidence="1 2">
    <name type="scientific">Apatococcus fuscideae</name>
    <dbReference type="NCBI Taxonomy" id="2026836"/>
    <lineage>
        <taxon>Eukaryota</taxon>
        <taxon>Viridiplantae</taxon>
        <taxon>Chlorophyta</taxon>
        <taxon>core chlorophytes</taxon>
        <taxon>Trebouxiophyceae</taxon>
        <taxon>Chlorellales</taxon>
        <taxon>Chlorellaceae</taxon>
        <taxon>Apatococcus</taxon>
    </lineage>
</organism>
<dbReference type="NCBIfam" id="TIGR01509">
    <property type="entry name" value="HAD-SF-IA-v3"/>
    <property type="match status" value="1"/>
</dbReference>
<dbReference type="InterPro" id="IPR044924">
    <property type="entry name" value="HAD-SF_hydro_IA_REG-2-like_cap"/>
</dbReference>
<protein>
    <submittedName>
        <fullName evidence="1">Uncharacterized protein</fullName>
    </submittedName>
</protein>
<reference evidence="1 2" key="1">
    <citation type="journal article" date="2024" name="Nat. Commun.">
        <title>Phylogenomics reveals the evolutionary origins of lichenization in chlorophyte algae.</title>
        <authorList>
            <person name="Puginier C."/>
            <person name="Libourel C."/>
            <person name="Otte J."/>
            <person name="Skaloud P."/>
            <person name="Haon M."/>
            <person name="Grisel S."/>
            <person name="Petersen M."/>
            <person name="Berrin J.G."/>
            <person name="Delaux P.M."/>
            <person name="Dal Grande F."/>
            <person name="Keller J."/>
        </authorList>
    </citation>
    <scope>NUCLEOTIDE SEQUENCE [LARGE SCALE GENOMIC DNA]</scope>
    <source>
        <strain evidence="1 2">SAG 2523</strain>
    </source>
</reference>
<dbReference type="PANTHER" id="PTHR46649">
    <property type="match status" value="1"/>
</dbReference>
<comment type="caution">
    <text evidence="1">The sequence shown here is derived from an EMBL/GenBank/DDBJ whole genome shotgun (WGS) entry which is preliminary data.</text>
</comment>
<keyword evidence="2" id="KW-1185">Reference proteome</keyword>
<accession>A0AAW1RMC6</accession>
<dbReference type="Proteomes" id="UP001485043">
    <property type="component" value="Unassembled WGS sequence"/>
</dbReference>
<evidence type="ECO:0000313" key="1">
    <source>
        <dbReference type="EMBL" id="KAK9834916.1"/>
    </source>
</evidence>
<proteinExistence type="predicted"/>
<dbReference type="Gene3D" id="1.10.150.720">
    <property type="entry name" value="Haloacid dehalogenase-like hydrolase"/>
    <property type="match status" value="1"/>
</dbReference>
<gene>
    <name evidence="1" type="ORF">WJX84_003767</name>
</gene>
<dbReference type="NCBIfam" id="TIGR02252">
    <property type="entry name" value="DREG-2"/>
    <property type="match status" value="1"/>
</dbReference>
<name>A0AAW1RMC6_9CHLO</name>
<dbReference type="InterPro" id="IPR036412">
    <property type="entry name" value="HAD-like_sf"/>
</dbReference>
<evidence type="ECO:0000313" key="2">
    <source>
        <dbReference type="Proteomes" id="UP001485043"/>
    </source>
</evidence>
<dbReference type="InterPro" id="IPR023214">
    <property type="entry name" value="HAD_sf"/>
</dbReference>
<dbReference type="SFLD" id="SFLDS00003">
    <property type="entry name" value="Haloacid_Dehalogenase"/>
    <property type="match status" value="1"/>
</dbReference>
<dbReference type="Pfam" id="PF00702">
    <property type="entry name" value="Hydrolase"/>
    <property type="match status" value="1"/>
</dbReference>
<dbReference type="InterPro" id="IPR011949">
    <property type="entry name" value="HAD-SF_hydro_IA_REG-2-like"/>
</dbReference>
<dbReference type="EMBL" id="JALJOV010002100">
    <property type="protein sequence ID" value="KAK9834916.1"/>
    <property type="molecule type" value="Genomic_DNA"/>
</dbReference>
<dbReference type="InterPro" id="IPR006439">
    <property type="entry name" value="HAD-SF_hydro_IA"/>
</dbReference>
<dbReference type="PANTHER" id="PTHR46649:SF4">
    <property type="entry name" value="HALOACID DEHALOGENASE-LIKE HYDROLASE (HAD) SUPERFAMILY PROTEIN"/>
    <property type="match status" value="1"/>
</dbReference>